<dbReference type="AlphaFoldDB" id="A0A5K7ZKB1"/>
<name>A0A5K7ZKB1_9BACT</name>
<sequence>MFLGGVIGRRGMTYTASSLWPCQKHYLKHYSEYKIDGAQPTMLRLKIKIPGRINHTIRDIPFLPTD</sequence>
<accession>A0A5K7ZKB1</accession>
<organism evidence="1 2">
    <name type="scientific">Desulfosarcina ovata subsp. sediminis</name>
    <dbReference type="NCBI Taxonomy" id="885957"/>
    <lineage>
        <taxon>Bacteria</taxon>
        <taxon>Pseudomonadati</taxon>
        <taxon>Thermodesulfobacteriota</taxon>
        <taxon>Desulfobacteria</taxon>
        <taxon>Desulfobacterales</taxon>
        <taxon>Desulfosarcinaceae</taxon>
        <taxon>Desulfosarcina</taxon>
    </lineage>
</organism>
<dbReference type="KEGG" id="dov:DSCO28_31680"/>
<evidence type="ECO:0000313" key="1">
    <source>
        <dbReference type="EMBL" id="BBO82602.1"/>
    </source>
</evidence>
<gene>
    <name evidence="1" type="ORF">DSCO28_31680</name>
</gene>
<evidence type="ECO:0000313" key="2">
    <source>
        <dbReference type="Proteomes" id="UP000425960"/>
    </source>
</evidence>
<dbReference type="Proteomes" id="UP000425960">
    <property type="component" value="Chromosome"/>
</dbReference>
<protein>
    <submittedName>
        <fullName evidence="1">Uncharacterized protein</fullName>
    </submittedName>
</protein>
<proteinExistence type="predicted"/>
<dbReference type="EMBL" id="AP021876">
    <property type="protein sequence ID" value="BBO82602.1"/>
    <property type="molecule type" value="Genomic_DNA"/>
</dbReference>
<reference evidence="1 2" key="1">
    <citation type="submission" date="2019-11" db="EMBL/GenBank/DDBJ databases">
        <title>Comparative genomics of hydrocarbon-degrading Desulfosarcina strains.</title>
        <authorList>
            <person name="Watanabe M."/>
            <person name="Kojima H."/>
            <person name="Fukui M."/>
        </authorList>
    </citation>
    <scope>NUCLEOTIDE SEQUENCE [LARGE SCALE GENOMIC DNA]</scope>
    <source>
        <strain evidence="1 2">28bB2T</strain>
    </source>
</reference>